<evidence type="ECO:0000313" key="3">
    <source>
        <dbReference type="Proteomes" id="UP000007800"/>
    </source>
</evidence>
<keyword evidence="3" id="KW-1185">Reference proteome</keyword>
<dbReference type="GeneID" id="9057568"/>
<dbReference type="Gene3D" id="3.30.160.60">
    <property type="entry name" value="Classic Zinc Finger"/>
    <property type="match status" value="1"/>
</dbReference>
<dbReference type="SUPFAM" id="SSF57667">
    <property type="entry name" value="beta-beta-alpha zinc fingers"/>
    <property type="match status" value="1"/>
</dbReference>
<dbReference type="EMBL" id="GG676168">
    <property type="protein sequence ID" value="EER12368.1"/>
    <property type="molecule type" value="Genomic_DNA"/>
</dbReference>
<dbReference type="InParanoid" id="C5KT18"/>
<name>C5KT18_PERM5</name>
<evidence type="ECO:0008006" key="4">
    <source>
        <dbReference type="Google" id="ProtNLM"/>
    </source>
</evidence>
<sequence>MPSIGDSGGGGGQGGHWSGEQDAPRSVLLSAAHSMTGGGLKTEPPTEGEDYSPADGPEKEPPTEQEIAVQEKGRPAAPKVKEEKGQKDDEKPDASSWGNSGKWGEKSTTGSRALGGSLWKGTWDPDRRSNDKGPPAGKRNCSSPSWDVPPDWDPQKEYDALPASQRAILENNFIGLSDGKKYYGLEKGWLYCELCRKKTCISFDFMSVHLQSEKHQRNVRWMQMQSDESRMKAIEDISLTNSPSKEELSAALVPATHSGGGNAHVIKQEDLPKFIELRPDCFYCTLCDARPQAWASLEGHIAGQRYSPLLTYRPVRSFPRHRSRYERAEWEQSDSSSLLGISGLDNGKKGAWISERDLRVC</sequence>
<dbReference type="RefSeq" id="XP_002780573.1">
    <property type="nucleotide sequence ID" value="XM_002780527.1"/>
</dbReference>
<dbReference type="AlphaFoldDB" id="C5KT18"/>
<accession>C5KT18</accession>
<feature type="region of interest" description="Disordered" evidence="1">
    <location>
        <begin position="1"/>
        <end position="157"/>
    </location>
</feature>
<reference evidence="2 3" key="1">
    <citation type="submission" date="2008-07" db="EMBL/GenBank/DDBJ databases">
        <authorList>
            <person name="El-Sayed N."/>
            <person name="Caler E."/>
            <person name="Inman J."/>
            <person name="Amedeo P."/>
            <person name="Hass B."/>
            <person name="Wortman J."/>
        </authorList>
    </citation>
    <scope>NUCLEOTIDE SEQUENCE [LARGE SCALE GENOMIC DNA]</scope>
    <source>
        <strain evidence="3">ATCC 50983 / TXsc</strain>
    </source>
</reference>
<protein>
    <recommendedName>
        <fullName evidence="4">U1-type domain-containing protein</fullName>
    </recommendedName>
</protein>
<evidence type="ECO:0000256" key="1">
    <source>
        <dbReference type="SAM" id="MobiDB-lite"/>
    </source>
</evidence>
<organism evidence="3">
    <name type="scientific">Perkinsus marinus (strain ATCC 50983 / TXsc)</name>
    <dbReference type="NCBI Taxonomy" id="423536"/>
    <lineage>
        <taxon>Eukaryota</taxon>
        <taxon>Sar</taxon>
        <taxon>Alveolata</taxon>
        <taxon>Perkinsozoa</taxon>
        <taxon>Perkinsea</taxon>
        <taxon>Perkinsida</taxon>
        <taxon>Perkinsidae</taxon>
        <taxon>Perkinsus</taxon>
    </lineage>
</organism>
<feature type="compositionally biased region" description="Basic and acidic residues" evidence="1">
    <location>
        <begin position="69"/>
        <end position="93"/>
    </location>
</feature>
<dbReference type="Proteomes" id="UP000007800">
    <property type="component" value="Unassembled WGS sequence"/>
</dbReference>
<evidence type="ECO:0000313" key="2">
    <source>
        <dbReference type="EMBL" id="EER12368.1"/>
    </source>
</evidence>
<gene>
    <name evidence="2" type="ORF">Pmar_PMAR001167</name>
</gene>
<feature type="compositionally biased region" description="Gly residues" evidence="1">
    <location>
        <begin position="1"/>
        <end position="17"/>
    </location>
</feature>
<proteinExistence type="predicted"/>
<dbReference type="InterPro" id="IPR036236">
    <property type="entry name" value="Znf_C2H2_sf"/>
</dbReference>